<sequence>MKASQLPHRITIQQENKAVQNTNTGRLTTEWVDLMTIWADVSDLSTKDQLQAKALSSTIQARAKIRYSKQASEINTTMRVKFEGNYYQIDGNPTHDLNSRREYLTLNLSTGKKEWK</sequence>
<dbReference type="Pfam" id="PF05521">
    <property type="entry name" value="Phage_HCP"/>
    <property type="match status" value="1"/>
</dbReference>
<dbReference type="Proteomes" id="UP001339883">
    <property type="component" value="Unassembled WGS sequence"/>
</dbReference>
<keyword evidence="2" id="KW-1185">Reference proteome</keyword>
<name>A0ABU6DPH2_9GAMM</name>
<dbReference type="EMBL" id="VTDN01000001">
    <property type="protein sequence ID" value="MEB5475532.1"/>
    <property type="molecule type" value="Genomic_DNA"/>
</dbReference>
<dbReference type="NCBIfam" id="TIGR01563">
    <property type="entry name" value="gp16_SPP1"/>
    <property type="match status" value="1"/>
</dbReference>
<comment type="caution">
    <text evidence="1">The sequence shown here is derived from an EMBL/GenBank/DDBJ whole genome shotgun (WGS) entry which is preliminary data.</text>
</comment>
<dbReference type="Gene3D" id="2.40.10.270">
    <property type="entry name" value="Bacteriophage SPP1 head-tail adaptor protein"/>
    <property type="match status" value="1"/>
</dbReference>
<dbReference type="RefSeq" id="WP_325774189.1">
    <property type="nucleotide sequence ID" value="NZ_VTDN01000001.1"/>
</dbReference>
<reference evidence="1 2" key="1">
    <citation type="submission" date="2019-08" db="EMBL/GenBank/DDBJ databases">
        <title>Five species of Acinetobacter isolated from floral nectar and animal pollinators.</title>
        <authorList>
            <person name="Hendry T.A."/>
        </authorList>
    </citation>
    <scope>NUCLEOTIDE SEQUENCE [LARGE SCALE GENOMIC DNA]</scope>
    <source>
        <strain evidence="1 2">MD18.27</strain>
    </source>
</reference>
<evidence type="ECO:0000313" key="1">
    <source>
        <dbReference type="EMBL" id="MEB5475532.1"/>
    </source>
</evidence>
<organism evidence="1 2">
    <name type="scientific">Acinetobacter pollinis</name>
    <dbReference type="NCBI Taxonomy" id="2605270"/>
    <lineage>
        <taxon>Bacteria</taxon>
        <taxon>Pseudomonadati</taxon>
        <taxon>Pseudomonadota</taxon>
        <taxon>Gammaproteobacteria</taxon>
        <taxon>Moraxellales</taxon>
        <taxon>Moraxellaceae</taxon>
        <taxon>Acinetobacter</taxon>
    </lineage>
</organism>
<dbReference type="InterPro" id="IPR038666">
    <property type="entry name" value="SSP1_head-tail_sf"/>
</dbReference>
<evidence type="ECO:0000313" key="2">
    <source>
        <dbReference type="Proteomes" id="UP001339883"/>
    </source>
</evidence>
<protein>
    <submittedName>
        <fullName evidence="1">Phage head closure protein</fullName>
    </submittedName>
</protein>
<accession>A0ABU6DPH2</accession>
<gene>
    <name evidence="1" type="ORF">I2F25_00445</name>
</gene>
<proteinExistence type="predicted"/>
<dbReference type="InterPro" id="IPR008767">
    <property type="entry name" value="Phage_SPP1_head-tail_adaptor"/>
</dbReference>